<dbReference type="Gene3D" id="2.40.50.140">
    <property type="entry name" value="Nucleic acid-binding proteins"/>
    <property type="match status" value="1"/>
</dbReference>
<dbReference type="SMART" id="SM00350">
    <property type="entry name" value="MCM"/>
    <property type="match status" value="1"/>
</dbReference>
<evidence type="ECO:0000256" key="7">
    <source>
        <dbReference type="ARBA" id="ARBA00022801"/>
    </source>
</evidence>
<keyword evidence="5 14" id="KW-0235">DNA replication</keyword>
<evidence type="ECO:0000256" key="11">
    <source>
        <dbReference type="ARBA" id="ARBA00023242"/>
    </source>
</evidence>
<dbReference type="GO" id="GO:0006270">
    <property type="term" value="P:DNA replication initiation"/>
    <property type="evidence" value="ECO:0007669"/>
    <property type="project" value="InterPro"/>
</dbReference>
<accession>A0A7J7Y0Y7</accession>
<proteinExistence type="inferred from homology"/>
<dbReference type="PROSITE" id="PS50051">
    <property type="entry name" value="MCM_2"/>
    <property type="match status" value="1"/>
</dbReference>
<dbReference type="VEuPathDB" id="HostDB:GeneID_118655699"/>
<gene>
    <name evidence="14" type="primary">MCM7</name>
    <name evidence="16" type="ORF">mMyoMyo1_012878</name>
</gene>
<dbReference type="GO" id="GO:0000727">
    <property type="term" value="P:double-strand break repair via break-induced replication"/>
    <property type="evidence" value="ECO:0007669"/>
    <property type="project" value="TreeGrafter"/>
</dbReference>
<evidence type="ECO:0000256" key="13">
    <source>
        <dbReference type="ARBA" id="ARBA00048432"/>
    </source>
</evidence>
<keyword evidence="11 14" id="KW-0539">Nucleus</keyword>
<dbReference type="InterPro" id="IPR031327">
    <property type="entry name" value="MCM"/>
</dbReference>
<protein>
    <recommendedName>
        <fullName evidence="14">DNA replication licensing factor MCM7</fullName>
        <ecNumber evidence="14">3.6.4.12</ecNumber>
    </recommendedName>
</protein>
<evidence type="ECO:0000259" key="15">
    <source>
        <dbReference type="PROSITE" id="PS50051"/>
    </source>
</evidence>
<dbReference type="SUPFAM" id="SSF50249">
    <property type="entry name" value="Nucleic acid-binding proteins"/>
    <property type="match status" value="1"/>
</dbReference>
<reference evidence="16 17" key="1">
    <citation type="journal article" date="2020" name="Nature">
        <title>Six reference-quality genomes reveal evolution of bat adaptations.</title>
        <authorList>
            <person name="Jebb D."/>
            <person name="Huang Z."/>
            <person name="Pippel M."/>
            <person name="Hughes G.M."/>
            <person name="Lavrichenko K."/>
            <person name="Devanna P."/>
            <person name="Winkler S."/>
            <person name="Jermiin L.S."/>
            <person name="Skirmuntt E.C."/>
            <person name="Katzourakis A."/>
            <person name="Burkitt-Gray L."/>
            <person name="Ray D.A."/>
            <person name="Sullivan K.A.M."/>
            <person name="Roscito J.G."/>
            <person name="Kirilenko B.M."/>
            <person name="Davalos L.M."/>
            <person name="Corthals A.P."/>
            <person name="Power M.L."/>
            <person name="Jones G."/>
            <person name="Ransome R.D."/>
            <person name="Dechmann D.K.N."/>
            <person name="Locatelli A.G."/>
            <person name="Puechmaille S.J."/>
            <person name="Fedrigo O."/>
            <person name="Jarvis E.D."/>
            <person name="Hiller M."/>
            <person name="Vernes S.C."/>
            <person name="Myers E.W."/>
            <person name="Teeling E.C."/>
        </authorList>
    </citation>
    <scope>NUCLEOTIDE SEQUENCE [LARGE SCALE GENOMIC DNA]</scope>
    <source>
        <strain evidence="16">MMyoMyo1</strain>
        <tissue evidence="16">Flight muscle</tissue>
    </source>
</reference>
<keyword evidence="8 14" id="KW-0347">Helicase</keyword>
<dbReference type="Pfam" id="PF24901">
    <property type="entry name" value="WHD_MCM7"/>
    <property type="match status" value="1"/>
</dbReference>
<evidence type="ECO:0000256" key="3">
    <source>
        <dbReference type="ARBA" id="ARBA00008010"/>
    </source>
</evidence>
<dbReference type="GO" id="GO:0005694">
    <property type="term" value="C:chromosome"/>
    <property type="evidence" value="ECO:0007669"/>
    <property type="project" value="UniProtKB-SubCell"/>
</dbReference>
<dbReference type="GO" id="GO:0005634">
    <property type="term" value="C:nucleus"/>
    <property type="evidence" value="ECO:0007669"/>
    <property type="project" value="UniProtKB-SubCell"/>
</dbReference>
<evidence type="ECO:0000256" key="8">
    <source>
        <dbReference type="ARBA" id="ARBA00022806"/>
    </source>
</evidence>
<evidence type="ECO:0000256" key="9">
    <source>
        <dbReference type="ARBA" id="ARBA00022840"/>
    </source>
</evidence>
<comment type="subcellular location">
    <subcellularLocation>
        <location evidence="2">Chromosome</location>
    </subcellularLocation>
    <subcellularLocation>
        <location evidence="1 14">Nucleus</location>
    </subcellularLocation>
</comment>
<dbReference type="InterPro" id="IPR018247">
    <property type="entry name" value="EF_Hand_1_Ca_BS"/>
</dbReference>
<evidence type="ECO:0000256" key="10">
    <source>
        <dbReference type="ARBA" id="ARBA00023125"/>
    </source>
</evidence>
<keyword evidence="17" id="KW-1185">Reference proteome</keyword>
<dbReference type="EMBL" id="JABWUV010000005">
    <property type="protein sequence ID" value="KAF6355448.1"/>
    <property type="molecule type" value="Genomic_DNA"/>
</dbReference>
<dbReference type="InterPro" id="IPR027417">
    <property type="entry name" value="P-loop_NTPase"/>
</dbReference>
<evidence type="ECO:0000256" key="14">
    <source>
        <dbReference type="RuleBase" id="RU365012"/>
    </source>
</evidence>
<dbReference type="Pfam" id="PF00493">
    <property type="entry name" value="MCM"/>
    <property type="match status" value="1"/>
</dbReference>
<dbReference type="InterPro" id="IPR001208">
    <property type="entry name" value="MCM_dom"/>
</dbReference>
<keyword evidence="12 14" id="KW-0131">Cell cycle</keyword>
<dbReference type="GO" id="GO:0017116">
    <property type="term" value="F:single-stranded DNA helicase activity"/>
    <property type="evidence" value="ECO:0007669"/>
    <property type="project" value="TreeGrafter"/>
</dbReference>
<dbReference type="GO" id="GO:0016787">
    <property type="term" value="F:hydrolase activity"/>
    <property type="evidence" value="ECO:0007669"/>
    <property type="project" value="UniProtKB-KW"/>
</dbReference>
<dbReference type="Gene3D" id="3.40.50.300">
    <property type="entry name" value="P-loop containing nucleotide triphosphate hydrolases"/>
    <property type="match status" value="2"/>
</dbReference>
<dbReference type="Pfam" id="PF17207">
    <property type="entry name" value="MCM_OB"/>
    <property type="match status" value="1"/>
</dbReference>
<dbReference type="GO" id="GO:0005524">
    <property type="term" value="F:ATP binding"/>
    <property type="evidence" value="ECO:0007669"/>
    <property type="project" value="UniProtKB-KW"/>
</dbReference>
<comment type="caution">
    <text evidence="16">The sequence shown here is derived from an EMBL/GenBank/DDBJ whole genome shotgun (WGS) entry which is preliminary data.</text>
</comment>
<keyword evidence="4" id="KW-0158">Chromosome</keyword>
<keyword evidence="10 14" id="KW-0238">DNA-binding</keyword>
<evidence type="ECO:0000256" key="2">
    <source>
        <dbReference type="ARBA" id="ARBA00004286"/>
    </source>
</evidence>
<evidence type="ECO:0000256" key="12">
    <source>
        <dbReference type="ARBA" id="ARBA00023306"/>
    </source>
</evidence>
<comment type="catalytic activity">
    <reaction evidence="13">
        <text>ATP + H2O = ADP + phosphate + H(+)</text>
        <dbReference type="Rhea" id="RHEA:13065"/>
        <dbReference type="ChEBI" id="CHEBI:15377"/>
        <dbReference type="ChEBI" id="CHEBI:15378"/>
        <dbReference type="ChEBI" id="CHEBI:30616"/>
        <dbReference type="ChEBI" id="CHEBI:43474"/>
        <dbReference type="ChEBI" id="CHEBI:456216"/>
        <dbReference type="EC" id="3.6.4.12"/>
    </reaction>
    <physiologicalReaction direction="left-to-right" evidence="13">
        <dbReference type="Rhea" id="RHEA:13066"/>
    </physiologicalReaction>
</comment>
<dbReference type="GO" id="GO:0042555">
    <property type="term" value="C:MCM complex"/>
    <property type="evidence" value="ECO:0007669"/>
    <property type="project" value="InterPro"/>
</dbReference>
<organism evidence="16 17">
    <name type="scientific">Myotis myotis</name>
    <name type="common">Greater mouse-eared bat</name>
    <name type="synonym">Vespertilio myotis</name>
    <dbReference type="NCBI Taxonomy" id="51298"/>
    <lineage>
        <taxon>Eukaryota</taxon>
        <taxon>Metazoa</taxon>
        <taxon>Chordata</taxon>
        <taxon>Craniata</taxon>
        <taxon>Vertebrata</taxon>
        <taxon>Euteleostomi</taxon>
        <taxon>Mammalia</taxon>
        <taxon>Eutheria</taxon>
        <taxon>Laurasiatheria</taxon>
        <taxon>Chiroptera</taxon>
        <taxon>Yangochiroptera</taxon>
        <taxon>Vespertilionidae</taxon>
        <taxon>Myotis</taxon>
    </lineage>
</organism>
<dbReference type="SUPFAM" id="SSF52540">
    <property type="entry name" value="P-loop containing nucleoside triphosphate hydrolases"/>
    <property type="match status" value="1"/>
</dbReference>
<dbReference type="Pfam" id="PF17855">
    <property type="entry name" value="MCM_lid"/>
    <property type="match status" value="1"/>
</dbReference>
<dbReference type="EC" id="3.6.4.12" evidence="14"/>
<keyword evidence="9 14" id="KW-0067">ATP-binding</keyword>
<feature type="domain" description="MCM C-terminal AAA(+) ATPase" evidence="15">
    <location>
        <begin position="285"/>
        <end position="382"/>
    </location>
</feature>
<keyword evidence="6 14" id="KW-0547">Nucleotide-binding</keyword>
<dbReference type="FunFam" id="2.20.28.10:FF:000004">
    <property type="entry name" value="DNA replication licensing factor MCM7"/>
    <property type="match status" value="1"/>
</dbReference>
<dbReference type="InterPro" id="IPR041562">
    <property type="entry name" value="MCM_lid"/>
</dbReference>
<evidence type="ECO:0000256" key="5">
    <source>
        <dbReference type="ARBA" id="ARBA00022705"/>
    </source>
</evidence>
<comment type="similarity">
    <text evidence="3 14">Belongs to the MCM family.</text>
</comment>
<name>A0A7J7Y0Y7_MYOMY</name>
<evidence type="ECO:0000256" key="4">
    <source>
        <dbReference type="ARBA" id="ARBA00022454"/>
    </source>
</evidence>
<dbReference type="InterPro" id="IPR033762">
    <property type="entry name" value="MCM_OB"/>
</dbReference>
<dbReference type="AlphaFoldDB" id="A0A7J7Y0Y7"/>
<dbReference type="PRINTS" id="PR01663">
    <property type="entry name" value="MCMPROTEIN7"/>
</dbReference>
<dbReference type="PANTHER" id="PTHR11630:SF26">
    <property type="entry name" value="DNA REPLICATION LICENSING FACTOR MCM7"/>
    <property type="match status" value="1"/>
</dbReference>
<sequence>MYIDLDDVAEEDPELVDSICENTKRYARLFADSVQELLPQYKEREVVNKDVLDVYIEHRLMMEQRSRDPGAARSPQNQYPPELMRRFELYFQGPSSNKPRVIREVRADSVGKLVTVRGIVTRVSEVKPRMVVATYTCDQCGAETYQPIQSPTFMPLIMCPSQECQTNRSGGRLYLQTRGSKFIKFQEMKMQEHSDQVPVGNIPRSITVLVEGENTRIAQPGDHISVTGIFLPILRSGFRQVVQGLLSETYLEAHRIVKMSKSEDDESGSGELSKEELRQIAEEDFYEKLAASIAPEIYGHEDVKKALLLLLVGGVDQSPRGMKIRGNINICLMGDPGVAKSQLLSYIDRLAPRSQYTTGRGSSGVGLTAAVLRDSVTGELDLLWLIQDRPDRDNDLRLAQHITYVHQHSRQPPAQFEPLDMKLMRRYIAMCREKQPTVPESLADYITAAYVEMRREAWASKDATYTSARTLLAILRLSTALARLRMVDTVEKEDVNEAIRLMEMSKDSLLSDKGQTARTQRPADVIFATVRELVSEGRSVRFSEAEQRCISRGFTPAQFQAALDEYEELNVWQVNTARTRITFV</sequence>
<dbReference type="PANTHER" id="PTHR11630">
    <property type="entry name" value="DNA REPLICATION LICENSING FACTOR MCM FAMILY MEMBER"/>
    <property type="match status" value="1"/>
</dbReference>
<dbReference type="InterPro" id="IPR008050">
    <property type="entry name" value="MCM7"/>
</dbReference>
<evidence type="ECO:0000313" key="17">
    <source>
        <dbReference type="Proteomes" id="UP000527355"/>
    </source>
</evidence>
<evidence type="ECO:0000256" key="1">
    <source>
        <dbReference type="ARBA" id="ARBA00004123"/>
    </source>
</evidence>
<dbReference type="InterPro" id="IPR012340">
    <property type="entry name" value="NA-bd_OB-fold"/>
</dbReference>
<dbReference type="GO" id="GO:0006271">
    <property type="term" value="P:DNA strand elongation involved in DNA replication"/>
    <property type="evidence" value="ECO:0007669"/>
    <property type="project" value="TreeGrafter"/>
</dbReference>
<dbReference type="Proteomes" id="UP000527355">
    <property type="component" value="Unassembled WGS sequence"/>
</dbReference>
<keyword evidence="7 14" id="KW-0378">Hydrolase</keyword>
<dbReference type="Pfam" id="PF14551">
    <property type="entry name" value="MCM_N"/>
    <property type="match status" value="1"/>
</dbReference>
<dbReference type="GO" id="GO:0003697">
    <property type="term" value="F:single-stranded DNA binding"/>
    <property type="evidence" value="ECO:0007669"/>
    <property type="project" value="TreeGrafter"/>
</dbReference>
<comment type="function">
    <text evidence="14">Acts as component of the MCM2-7 complex (MCM complex) which is the replicative helicase essential for 'once per cell cycle' DNA replication initiation and elongation in eukaryotic cells. The active ATPase sites in the MCM2-7 ring are formed through the interaction surfaces of two neighboring subunits such that a critical structure of a conserved arginine finger motif is provided in trans relative to the ATP-binding site of the Walker A box of the adjacent subunit. The six ATPase active sites, however, are likely to contribute differentially to the complex helicase activity.</text>
</comment>
<evidence type="ECO:0000313" key="16">
    <source>
        <dbReference type="EMBL" id="KAF6355448.1"/>
    </source>
</evidence>
<dbReference type="Gene3D" id="2.20.28.10">
    <property type="match status" value="1"/>
</dbReference>
<dbReference type="PROSITE" id="PS00018">
    <property type="entry name" value="EF_HAND_1"/>
    <property type="match status" value="1"/>
</dbReference>
<dbReference type="InterPro" id="IPR027925">
    <property type="entry name" value="MCM_N"/>
</dbReference>
<evidence type="ECO:0000256" key="6">
    <source>
        <dbReference type="ARBA" id="ARBA00022741"/>
    </source>
</evidence>